<evidence type="ECO:0000256" key="7">
    <source>
        <dbReference type="ARBA" id="ARBA00023167"/>
    </source>
</evidence>
<reference evidence="10 11" key="1">
    <citation type="journal article" date="2011" name="Stand. Genomic Sci.">
        <title>Complete genome of the onion pathogen Enterobacter cloacae EcWSU1.</title>
        <authorList>
            <person name="Humann J.L."/>
            <person name="Wildung M."/>
            <person name="Cheng C.H."/>
            <person name="Lee T."/>
            <person name="Stewart J.E."/>
            <person name="Drew J.C."/>
            <person name="Triplett E.W."/>
            <person name="Main D."/>
            <person name="Schroeder B.K."/>
        </authorList>
    </citation>
    <scope>NUCLEOTIDE SEQUENCE [LARGE SCALE GENOMIC DNA]</scope>
    <source>
        <strain evidence="10 11">EcWSU1</strain>
    </source>
</reference>
<evidence type="ECO:0000256" key="2">
    <source>
        <dbReference type="ARBA" id="ARBA00011738"/>
    </source>
</evidence>
<comment type="catalytic activity">
    <reaction evidence="8">
        <text>5-(methylsulfanyl)-D-ribose + ATP = 5-(methylsulfanyl)-alpha-D-ribose 1-phosphate + ADP + H(+)</text>
        <dbReference type="Rhea" id="RHEA:22312"/>
        <dbReference type="ChEBI" id="CHEBI:15378"/>
        <dbReference type="ChEBI" id="CHEBI:30616"/>
        <dbReference type="ChEBI" id="CHEBI:58533"/>
        <dbReference type="ChEBI" id="CHEBI:78440"/>
        <dbReference type="ChEBI" id="CHEBI:456216"/>
        <dbReference type="EC" id="2.7.1.100"/>
    </reaction>
</comment>
<accession>G8LE47</accession>
<evidence type="ECO:0000256" key="4">
    <source>
        <dbReference type="ARBA" id="ARBA00022741"/>
    </source>
</evidence>
<dbReference type="AlphaFoldDB" id="G8LE47"/>
<dbReference type="NCBIfam" id="TIGR01767">
    <property type="entry name" value="MTRK"/>
    <property type="match status" value="1"/>
</dbReference>
<feature type="binding site" evidence="8">
    <location>
        <begin position="276"/>
        <end position="278"/>
    </location>
    <ligand>
        <name>ATP</name>
        <dbReference type="ChEBI" id="CHEBI:30616"/>
    </ligand>
</feature>
<dbReference type="HOGENOM" id="CLU_033681_0_0_6"/>
<evidence type="ECO:0000313" key="11">
    <source>
        <dbReference type="Proteomes" id="UP000007838"/>
    </source>
</evidence>
<dbReference type="EMBL" id="CP002886">
    <property type="protein sequence ID" value="AEW72623.1"/>
    <property type="molecule type" value="Genomic_DNA"/>
</dbReference>
<protein>
    <recommendedName>
        <fullName evidence="8">Methylthioribose kinase</fullName>
        <shortName evidence="8">MTR kinase</shortName>
        <ecNumber evidence="8">2.7.1.100</ecNumber>
    </recommendedName>
</protein>
<evidence type="ECO:0000256" key="6">
    <source>
        <dbReference type="ARBA" id="ARBA00022840"/>
    </source>
</evidence>
<dbReference type="Gene3D" id="3.30.200.20">
    <property type="entry name" value="Phosphorylase Kinase, domain 1"/>
    <property type="match status" value="1"/>
</dbReference>
<evidence type="ECO:0000259" key="9">
    <source>
        <dbReference type="Pfam" id="PF01636"/>
    </source>
</evidence>
<keyword evidence="8" id="KW-0028">Amino-acid biosynthesis</keyword>
<evidence type="ECO:0000256" key="3">
    <source>
        <dbReference type="ARBA" id="ARBA00022679"/>
    </source>
</evidence>
<name>G8LE47_9ENTR</name>
<sequence>MRCCSTLCQDEIQMYRRLNVFISKTSEEQAMSQYRTFTAQDAVEYAKQFGGLDDPSSLVEAQEVGDGNLNLVFKIYDTEGVSRIVVKQALPYVRCVGESWPLTLDRARLEAQTLIEHYQHSPQHTVKIHHFDPELAVMVMEDLSSHAIWRGELIKNTYYPQAARQLGEYLAHTLFHTSDFYLHPHEKKAQVAKFLNPEMCEITEDLFFNDPYQVHERNNYPAELEKDVAALHDDAQLKIAVASLKHRFFSHAEALLHGDIHSGSIFVADGSLKAIDAEFGYFGPIGFDVGTAIGNLLLNFCGLPGHLGIRDAAAAREQRLTDIQTLWNTFAERFQILASEKTRDAALAAPGYASEFLKKVWKDAIGFCGTELIRRSVGLSHVADIETIQDEAMRHECLRHAITLGKALIVIADRIDTAEDLVARVRQYS</sequence>
<dbReference type="GO" id="GO:0005524">
    <property type="term" value="F:ATP binding"/>
    <property type="evidence" value="ECO:0007669"/>
    <property type="project" value="UniProtKB-UniRule"/>
</dbReference>
<dbReference type="InterPro" id="IPR009212">
    <property type="entry name" value="Methylthioribose_kinase"/>
</dbReference>
<feature type="binding site" evidence="8">
    <location>
        <position position="374"/>
    </location>
    <ligand>
        <name>substrate</name>
    </ligand>
</feature>
<feature type="binding site" evidence="8">
    <location>
        <position position="259"/>
    </location>
    <ligand>
        <name>substrate</name>
    </ligand>
</feature>
<dbReference type="PANTHER" id="PTHR34273">
    <property type="entry name" value="METHYLTHIORIBOSE KINASE"/>
    <property type="match status" value="1"/>
</dbReference>
<evidence type="ECO:0000256" key="8">
    <source>
        <dbReference type="HAMAP-Rule" id="MF_01683"/>
    </source>
</evidence>
<dbReference type="PANTHER" id="PTHR34273:SF2">
    <property type="entry name" value="METHYLTHIORIBOSE KINASE"/>
    <property type="match status" value="1"/>
</dbReference>
<dbReference type="InterPro" id="IPR002575">
    <property type="entry name" value="Aminoglycoside_PTrfase"/>
</dbReference>
<dbReference type="eggNOG" id="COG4857">
    <property type="taxonomic scope" value="Bacteria"/>
</dbReference>
<dbReference type="HAMAP" id="MF_01683">
    <property type="entry name" value="Salvage_MtnK"/>
    <property type="match status" value="1"/>
</dbReference>
<comment type="function">
    <text evidence="8">Catalyzes the phosphorylation of methylthioribose into methylthioribose-1-phosphate.</text>
</comment>
<dbReference type="Proteomes" id="UP000007838">
    <property type="component" value="Chromosome"/>
</dbReference>
<feature type="binding site" evidence="8">
    <location>
        <begin position="141"/>
        <end position="143"/>
    </location>
    <ligand>
        <name>ATP</name>
        <dbReference type="ChEBI" id="CHEBI:30616"/>
    </ligand>
</feature>
<keyword evidence="6 8" id="KW-0067">ATP-binding</keyword>
<feature type="binding site" evidence="8">
    <location>
        <position position="87"/>
    </location>
    <ligand>
        <name>ATP</name>
        <dbReference type="ChEBI" id="CHEBI:30616"/>
    </ligand>
</feature>
<keyword evidence="4 8" id="KW-0547">Nucleotide-binding</keyword>
<dbReference type="KEGG" id="eec:EcWSU1_01184"/>
<comment type="similarity">
    <text evidence="1 8">Belongs to the methylthioribose kinase family.</text>
</comment>
<dbReference type="GO" id="GO:0019509">
    <property type="term" value="P:L-methionine salvage from methylthioadenosine"/>
    <property type="evidence" value="ECO:0007669"/>
    <property type="project" value="UniProtKB-UniRule"/>
</dbReference>
<dbReference type="Pfam" id="PF01636">
    <property type="entry name" value="APH"/>
    <property type="match status" value="1"/>
</dbReference>
<dbReference type="UniPathway" id="UPA00904">
    <property type="reaction ID" value="UER00872"/>
</dbReference>
<dbReference type="Gene3D" id="3.90.1200.10">
    <property type="match status" value="1"/>
</dbReference>
<feature type="binding site" evidence="8">
    <location>
        <position position="70"/>
    </location>
    <ligand>
        <name>ATP</name>
        <dbReference type="ChEBI" id="CHEBI:30616"/>
    </ligand>
</feature>
<gene>
    <name evidence="8 10" type="primary">mtnK</name>
    <name evidence="10" type="ORF">EcWSU1_01184</name>
</gene>
<evidence type="ECO:0000313" key="10">
    <source>
        <dbReference type="EMBL" id="AEW72623.1"/>
    </source>
</evidence>
<proteinExistence type="inferred from homology"/>
<dbReference type="SUPFAM" id="SSF56112">
    <property type="entry name" value="Protein kinase-like (PK-like)"/>
    <property type="match status" value="1"/>
</dbReference>
<evidence type="ECO:0000256" key="5">
    <source>
        <dbReference type="ARBA" id="ARBA00022777"/>
    </source>
</evidence>
<keyword evidence="7 8" id="KW-0486">Methionine biosynthesis</keyword>
<dbReference type="InterPro" id="IPR011009">
    <property type="entry name" value="Kinase-like_dom_sf"/>
</dbReference>
<dbReference type="EC" id="2.7.1.100" evidence="8"/>
<organism evidence="10 11">
    <name type="scientific">Enterobacter ludwigii</name>
    <dbReference type="NCBI Taxonomy" id="299767"/>
    <lineage>
        <taxon>Bacteria</taxon>
        <taxon>Pseudomonadati</taxon>
        <taxon>Pseudomonadota</taxon>
        <taxon>Gammaproteobacteria</taxon>
        <taxon>Enterobacterales</taxon>
        <taxon>Enterobacteriaceae</taxon>
        <taxon>Enterobacter</taxon>
        <taxon>Enterobacter cloacae complex</taxon>
    </lineage>
</organism>
<comment type="pathway">
    <text evidence="8">Amino-acid biosynthesis; L-methionine biosynthesis via salvage pathway; S-methyl-5-thio-alpha-D-ribose 1-phosphate from S-methyl-5'-thioadenosine (hydrolase route): step 2/2.</text>
</comment>
<dbReference type="GO" id="GO:0046522">
    <property type="term" value="F:S-methyl-5-thioribose kinase activity"/>
    <property type="evidence" value="ECO:0007669"/>
    <property type="project" value="UniProtKB-UniRule"/>
</dbReference>
<keyword evidence="3 8" id="KW-0808">Transferase</keyword>
<dbReference type="PIRSF" id="PIRSF031134">
    <property type="entry name" value="MTRK"/>
    <property type="match status" value="1"/>
</dbReference>
<comment type="subunit">
    <text evidence="2 8">Homodimer.</text>
</comment>
<feature type="domain" description="Aminoglycoside phosphotransferase" evidence="9">
    <location>
        <begin position="61"/>
        <end position="293"/>
    </location>
</feature>
<evidence type="ECO:0000256" key="1">
    <source>
        <dbReference type="ARBA" id="ARBA00010165"/>
    </source>
</evidence>
<keyword evidence="5 8" id="KW-0418">Kinase</keyword>